<feature type="domain" description="TIR" evidence="5">
    <location>
        <begin position="13"/>
        <end position="178"/>
    </location>
</feature>
<dbReference type="InterPro" id="IPR042197">
    <property type="entry name" value="Apaf_helical"/>
</dbReference>
<dbReference type="FunFam" id="3.40.50.10140:FF:000007">
    <property type="entry name" value="Disease resistance protein (TIR-NBS-LRR class)"/>
    <property type="match status" value="1"/>
</dbReference>
<dbReference type="Pfam" id="PF23286">
    <property type="entry name" value="LRR_13"/>
    <property type="match status" value="1"/>
</dbReference>
<protein>
    <submittedName>
        <fullName evidence="6">TMV resistance protein N</fullName>
    </submittedName>
</protein>
<dbReference type="InterPro" id="IPR000157">
    <property type="entry name" value="TIR_dom"/>
</dbReference>
<evidence type="ECO:0000256" key="3">
    <source>
        <dbReference type="ARBA" id="ARBA00022821"/>
    </source>
</evidence>
<dbReference type="PANTHER" id="PTHR11017">
    <property type="entry name" value="LEUCINE-RICH REPEAT-CONTAINING PROTEIN"/>
    <property type="match status" value="1"/>
</dbReference>
<dbReference type="InterPro" id="IPR002182">
    <property type="entry name" value="NB-ARC"/>
</dbReference>
<dbReference type="AlphaFoldDB" id="A0A151TFI9"/>
<dbReference type="InterPro" id="IPR032675">
    <property type="entry name" value="LRR_dom_sf"/>
</dbReference>
<dbReference type="InterPro" id="IPR027417">
    <property type="entry name" value="P-loop_NTPase"/>
</dbReference>
<evidence type="ECO:0000256" key="1">
    <source>
        <dbReference type="ARBA" id="ARBA00022614"/>
    </source>
</evidence>
<dbReference type="PRINTS" id="PR00364">
    <property type="entry name" value="DISEASERSIST"/>
</dbReference>
<dbReference type="SUPFAM" id="SSF52200">
    <property type="entry name" value="Toll/Interleukin receptor TIR domain"/>
    <property type="match status" value="1"/>
</dbReference>
<dbReference type="SUPFAM" id="SSF52540">
    <property type="entry name" value="P-loop containing nucleoside triphosphate hydrolases"/>
    <property type="match status" value="1"/>
</dbReference>
<dbReference type="Gene3D" id="1.10.8.430">
    <property type="entry name" value="Helical domain of apoptotic protease-activating factors"/>
    <property type="match status" value="1"/>
</dbReference>
<dbReference type="GO" id="GO:0043531">
    <property type="term" value="F:ADP binding"/>
    <property type="evidence" value="ECO:0007669"/>
    <property type="project" value="InterPro"/>
</dbReference>
<dbReference type="Pfam" id="PF23282">
    <property type="entry name" value="WHD_ROQ1"/>
    <property type="match status" value="1"/>
</dbReference>
<dbReference type="InterPro" id="IPR035897">
    <property type="entry name" value="Toll_tir_struct_dom_sf"/>
</dbReference>
<dbReference type="SUPFAM" id="SSF52058">
    <property type="entry name" value="L domain-like"/>
    <property type="match status" value="1"/>
</dbReference>
<dbReference type="OMA" id="NDGVHMV"/>
<keyword evidence="4" id="KW-0520">NAD</keyword>
<evidence type="ECO:0000313" key="6">
    <source>
        <dbReference type="EMBL" id="KYP65798.1"/>
    </source>
</evidence>
<dbReference type="SMART" id="SM00255">
    <property type="entry name" value="TIR"/>
    <property type="match status" value="1"/>
</dbReference>
<gene>
    <name evidence="6" type="ORF">KK1_012064</name>
</gene>
<name>A0A151TFI9_CAJCA</name>
<dbReference type="Gramene" id="C.cajan_11711.t">
    <property type="protein sequence ID" value="C.cajan_11711.t"/>
    <property type="gene ID" value="C.cajan_11711"/>
</dbReference>
<dbReference type="InterPro" id="IPR058192">
    <property type="entry name" value="WHD_ROQ1-like"/>
</dbReference>
<reference evidence="6 7" key="1">
    <citation type="journal article" date="2012" name="Nat. Biotechnol.">
        <title>Draft genome sequence of pigeonpea (Cajanus cajan), an orphan legume crop of resource-poor farmers.</title>
        <authorList>
            <person name="Varshney R.K."/>
            <person name="Chen W."/>
            <person name="Li Y."/>
            <person name="Bharti A.K."/>
            <person name="Saxena R.K."/>
            <person name="Schlueter J.A."/>
            <person name="Donoghue M.T."/>
            <person name="Azam S."/>
            <person name="Fan G."/>
            <person name="Whaley A.M."/>
            <person name="Farmer A.D."/>
            <person name="Sheridan J."/>
            <person name="Iwata A."/>
            <person name="Tuteja R."/>
            <person name="Penmetsa R.V."/>
            <person name="Wu W."/>
            <person name="Upadhyaya H.D."/>
            <person name="Yang S.P."/>
            <person name="Shah T."/>
            <person name="Saxena K.B."/>
            <person name="Michael T."/>
            <person name="McCombie W.R."/>
            <person name="Yang B."/>
            <person name="Zhang G."/>
            <person name="Yang H."/>
            <person name="Wang J."/>
            <person name="Spillane C."/>
            <person name="Cook D.R."/>
            <person name="May G.D."/>
            <person name="Xu X."/>
            <person name="Jackson S.A."/>
        </authorList>
    </citation>
    <scope>NUCLEOTIDE SEQUENCE [LARGE SCALE GENOMIC DNA]</scope>
    <source>
        <strain evidence="7">cv. Asha</strain>
    </source>
</reference>
<keyword evidence="1" id="KW-0433">Leucine-rich repeat</keyword>
<dbReference type="Gene3D" id="3.40.50.10140">
    <property type="entry name" value="Toll/interleukin-1 receptor homology (TIR) domain"/>
    <property type="match status" value="1"/>
</dbReference>
<keyword evidence="2" id="KW-0677">Repeat</keyword>
<dbReference type="Gene3D" id="3.40.50.300">
    <property type="entry name" value="P-loop containing nucleotide triphosphate hydrolases"/>
    <property type="match status" value="1"/>
</dbReference>
<dbReference type="PANTHER" id="PTHR11017:SF480">
    <property type="entry name" value="DISEASE RESISTANCE PROTEIN (TIR-NBS-LRR CLASS)"/>
    <property type="match status" value="1"/>
</dbReference>
<dbReference type="Gene3D" id="3.80.10.10">
    <property type="entry name" value="Ribonuclease Inhibitor"/>
    <property type="match status" value="2"/>
</dbReference>
<dbReference type="Pfam" id="PF00931">
    <property type="entry name" value="NB-ARC"/>
    <property type="match status" value="1"/>
</dbReference>
<dbReference type="GO" id="GO:0007165">
    <property type="term" value="P:signal transduction"/>
    <property type="evidence" value="ECO:0007669"/>
    <property type="project" value="InterPro"/>
</dbReference>
<dbReference type="PROSITE" id="PS50104">
    <property type="entry name" value="TIR"/>
    <property type="match status" value="1"/>
</dbReference>
<organism evidence="6 7">
    <name type="scientific">Cajanus cajan</name>
    <name type="common">Pigeon pea</name>
    <name type="synonym">Cajanus indicus</name>
    <dbReference type="NCBI Taxonomy" id="3821"/>
    <lineage>
        <taxon>Eukaryota</taxon>
        <taxon>Viridiplantae</taxon>
        <taxon>Streptophyta</taxon>
        <taxon>Embryophyta</taxon>
        <taxon>Tracheophyta</taxon>
        <taxon>Spermatophyta</taxon>
        <taxon>Magnoliopsida</taxon>
        <taxon>eudicotyledons</taxon>
        <taxon>Gunneridae</taxon>
        <taxon>Pentapetalae</taxon>
        <taxon>rosids</taxon>
        <taxon>fabids</taxon>
        <taxon>Fabales</taxon>
        <taxon>Fabaceae</taxon>
        <taxon>Papilionoideae</taxon>
        <taxon>50 kb inversion clade</taxon>
        <taxon>NPAAA clade</taxon>
        <taxon>indigoferoid/millettioid clade</taxon>
        <taxon>Phaseoleae</taxon>
        <taxon>Cajanus</taxon>
    </lineage>
</organism>
<evidence type="ECO:0000259" key="5">
    <source>
        <dbReference type="PROSITE" id="PS50104"/>
    </source>
</evidence>
<dbReference type="InterPro" id="IPR044974">
    <property type="entry name" value="Disease_R_plants"/>
</dbReference>
<dbReference type="InterPro" id="IPR058546">
    <property type="entry name" value="RPS4B/Roq1-like_LRR"/>
</dbReference>
<dbReference type="Proteomes" id="UP000075243">
    <property type="component" value="Chromosome 6"/>
</dbReference>
<keyword evidence="7" id="KW-1185">Reference proteome</keyword>
<proteinExistence type="predicted"/>
<evidence type="ECO:0000256" key="4">
    <source>
        <dbReference type="ARBA" id="ARBA00023027"/>
    </source>
</evidence>
<dbReference type="EMBL" id="CM003608">
    <property type="protein sequence ID" value="KYP65798.1"/>
    <property type="molecule type" value="Genomic_DNA"/>
</dbReference>
<evidence type="ECO:0000313" key="7">
    <source>
        <dbReference type="Proteomes" id="UP000075243"/>
    </source>
</evidence>
<evidence type="ECO:0000256" key="2">
    <source>
        <dbReference type="ARBA" id="ARBA00022737"/>
    </source>
</evidence>
<accession>A0A151TFI9</accession>
<dbReference type="Pfam" id="PF01582">
    <property type="entry name" value="TIR"/>
    <property type="match status" value="1"/>
</dbReference>
<sequence>MAKSTSSSFAYQWTYDVFLSFRGEDTRIGFTGNLFHALCQKGVNTFMDDQELRKGEEVTPALLKAIQESRIAIVIFSQNYASSTFCLQELVNIMECFKHNGMLVWPVFYQVEPCDVRYQKGSYAEALAKHESRISDKNKVKKWRSVLQAAANLSGWHFKQGYEYDFIRDIIQEVYRRINRNPLYVANYPVGLESRVQKVKSLLDLESNDGVHMVGIYGIGGIGKTTLACAVYNFIAHQFEALSFIADIRENSVKKDLVQLQETLLSDIAAEKDIKLGNVKKGIPIIKSRLCKKKVLLILDDVDKLKQLEALAGGLDWFGPGSRIIITTRDIHLLHVHGVERTYKVKGLNHEEAFELFSWNAFHRKQVDPGYLDISKRVLQHSNGLPLSLEIIGSDLYGKTELEWKSALDTYERIPHEDIQQILRVSYDGLKEFEKEIFLDIACFFKGYCLHDVISILHSGRGSAPDYAIQVLVDKCLIIINRHCVRMHDLIEDMGREIVRLESPSKPGERSRLWFSKDILRVFKQNKGSDKTEIIMLHLPKVKEVQWDGIALENMENFKILVVENIHFSRGPSALPKSLRVLKWSLYPEPSLPTNFDPKKLVILDMPMSSFTFKNQLNMKFKSLIEMNFSGCQLLKEIPDMSGAPNLKKLHLVNCKNLVEVHDSVGFLDKLEYLNLDDCSSLRILPYGMNLTSLKNMYLMNCTSLRSFPKILGKMENIDSLYLSGSDISGLPFSIENLVGLKFLGLNGCRWLLELPSSIFKLPLLKMLGADFCERLARVQNGEGQGQVTMSSSVDYVNFNHCYHLTDQFLCTVLPWLHNVTYLSLSYSNITILPSSISVCVSLKTLYLNGCKELREIKGLPPNIKNLSAINCTSLSSESNEMLLNEVSYLCFEYFLILTWMLN</sequence>
<dbReference type="SUPFAM" id="SSF46785">
    <property type="entry name" value="Winged helix' DNA-binding domain"/>
    <property type="match status" value="1"/>
</dbReference>
<dbReference type="GO" id="GO:0006952">
    <property type="term" value="P:defense response"/>
    <property type="evidence" value="ECO:0007669"/>
    <property type="project" value="UniProtKB-KW"/>
</dbReference>
<keyword evidence="3" id="KW-0611">Plant defense</keyword>
<dbReference type="InterPro" id="IPR036390">
    <property type="entry name" value="WH_DNA-bd_sf"/>
</dbReference>